<dbReference type="EMBL" id="JACHXZ010000003">
    <property type="protein sequence ID" value="MBB3169180.1"/>
    <property type="molecule type" value="Genomic_DNA"/>
</dbReference>
<dbReference type="Pfam" id="PF04773">
    <property type="entry name" value="FecR"/>
    <property type="match status" value="1"/>
</dbReference>
<protein>
    <submittedName>
        <fullName evidence="4">Transmembrane sensor</fullName>
    </submittedName>
</protein>
<dbReference type="AlphaFoldDB" id="A0A839URR6"/>
<dbReference type="PIRSF" id="PIRSF018266">
    <property type="entry name" value="FecR"/>
    <property type="match status" value="1"/>
</dbReference>
<keyword evidence="5" id="KW-1185">Reference proteome</keyword>
<accession>A0A839URR6</accession>
<dbReference type="Gene3D" id="2.60.120.1440">
    <property type="match status" value="1"/>
</dbReference>
<feature type="domain" description="FecR protein" evidence="2">
    <location>
        <begin position="119"/>
        <end position="208"/>
    </location>
</feature>
<feature type="transmembrane region" description="Helical" evidence="1">
    <location>
        <begin position="81"/>
        <end position="104"/>
    </location>
</feature>
<name>A0A839URR6_9GAMM</name>
<dbReference type="Gene3D" id="3.55.50.30">
    <property type="match status" value="1"/>
</dbReference>
<dbReference type="InterPro" id="IPR032623">
    <property type="entry name" value="FecR_N"/>
</dbReference>
<organism evidence="4 5">
    <name type="scientific">Simiduia aestuariiviva</name>
    <dbReference type="NCBI Taxonomy" id="1510459"/>
    <lineage>
        <taxon>Bacteria</taxon>
        <taxon>Pseudomonadati</taxon>
        <taxon>Pseudomonadota</taxon>
        <taxon>Gammaproteobacteria</taxon>
        <taxon>Cellvibrionales</taxon>
        <taxon>Cellvibrionaceae</taxon>
        <taxon>Simiduia</taxon>
    </lineage>
</organism>
<keyword evidence="1 4" id="KW-0812">Transmembrane</keyword>
<evidence type="ECO:0000259" key="3">
    <source>
        <dbReference type="Pfam" id="PF16220"/>
    </source>
</evidence>
<dbReference type="PANTHER" id="PTHR30273">
    <property type="entry name" value="PERIPLASMIC SIGNAL SENSOR AND SIGMA FACTOR ACTIVATOR FECR-RELATED"/>
    <property type="match status" value="1"/>
</dbReference>
<dbReference type="PANTHER" id="PTHR30273:SF2">
    <property type="entry name" value="PROTEIN FECR"/>
    <property type="match status" value="1"/>
</dbReference>
<dbReference type="InterPro" id="IPR012373">
    <property type="entry name" value="Ferrdict_sens_TM"/>
</dbReference>
<dbReference type="GO" id="GO:0016989">
    <property type="term" value="F:sigma factor antagonist activity"/>
    <property type="evidence" value="ECO:0007669"/>
    <property type="project" value="TreeGrafter"/>
</dbReference>
<evidence type="ECO:0000256" key="1">
    <source>
        <dbReference type="SAM" id="Phobius"/>
    </source>
</evidence>
<gene>
    <name evidence="4" type="ORF">FHS30_002388</name>
</gene>
<reference evidence="4 5" key="1">
    <citation type="submission" date="2020-08" db="EMBL/GenBank/DDBJ databases">
        <title>Genomic Encyclopedia of Type Strains, Phase III (KMG-III): the genomes of soil and plant-associated and newly described type strains.</title>
        <authorList>
            <person name="Whitman W."/>
        </authorList>
    </citation>
    <scope>NUCLEOTIDE SEQUENCE [LARGE SCALE GENOMIC DNA]</scope>
    <source>
        <strain evidence="4 5">CECT 8571</strain>
    </source>
</reference>
<dbReference type="Pfam" id="PF16220">
    <property type="entry name" value="DUF4880"/>
    <property type="match status" value="1"/>
</dbReference>
<dbReference type="InterPro" id="IPR006860">
    <property type="entry name" value="FecR"/>
</dbReference>
<evidence type="ECO:0000259" key="2">
    <source>
        <dbReference type="Pfam" id="PF04773"/>
    </source>
</evidence>
<dbReference type="Proteomes" id="UP000559987">
    <property type="component" value="Unassembled WGS sequence"/>
</dbReference>
<evidence type="ECO:0000313" key="4">
    <source>
        <dbReference type="EMBL" id="MBB3169180.1"/>
    </source>
</evidence>
<evidence type="ECO:0000313" key="5">
    <source>
        <dbReference type="Proteomes" id="UP000559987"/>
    </source>
</evidence>
<comment type="caution">
    <text evidence="4">The sequence shown here is derived from an EMBL/GenBank/DDBJ whole genome shotgun (WGS) entry which is preliminary data.</text>
</comment>
<sequence>MKPSEQHKLSEEATRWIARLRSDGADGLDKASFSRWLNRSPEHEQAFDAALTDWQTVAALQYSAIAQASLRRPDTQTTTSWLWHWQGAAIASFALVAVLTAGYFQQMSDSAATASQHFATARGEQRLIKLEDGSEIKLNTDSSIHVEYSEAKRFLVLDKGEAFFKVASNRARPFVVNVGDGTVTAVGTAFGINRTAGNIEVTVLEGIVSVKEKETQPQIKPESRLVKADERLTLDKQGLSEVRSANATQYLAWKDSLLVLENQPLPTALAELNRYLDTPVDATHPSLARLKVSGTFSLQTPESTLAALVTTFNLSQDDSGDRPRLYARDE</sequence>
<keyword evidence="1" id="KW-1133">Transmembrane helix</keyword>
<proteinExistence type="predicted"/>
<feature type="domain" description="FecR N-terminal" evidence="3">
    <location>
        <begin position="11"/>
        <end position="50"/>
    </location>
</feature>
<keyword evidence="1" id="KW-0472">Membrane</keyword>
<dbReference type="RefSeq" id="WP_183910664.1">
    <property type="nucleotide sequence ID" value="NZ_JACHXZ010000003.1"/>
</dbReference>